<proteinExistence type="predicted"/>
<accession>A0A968GGE8</accession>
<dbReference type="RefSeq" id="WP_167704593.1">
    <property type="nucleotide sequence ID" value="NZ_CP118172.1"/>
</dbReference>
<name>A0A968GGE8_9SPIO</name>
<evidence type="ECO:0000313" key="2">
    <source>
        <dbReference type="Proteomes" id="UP000752013"/>
    </source>
</evidence>
<organism evidence="1 2">
    <name type="scientific">Entomospira nematocerorum</name>
    <dbReference type="NCBI Taxonomy" id="2719987"/>
    <lineage>
        <taxon>Bacteria</taxon>
        <taxon>Pseudomonadati</taxon>
        <taxon>Spirochaetota</taxon>
        <taxon>Spirochaetia</taxon>
        <taxon>Spirochaetales</taxon>
        <taxon>Spirochaetaceae</taxon>
        <taxon>Entomospira</taxon>
    </lineage>
</organism>
<gene>
    <name evidence="1" type="ORF">HCT46_07735</name>
</gene>
<evidence type="ECO:0000313" key="1">
    <source>
        <dbReference type="EMBL" id="NIZ47803.1"/>
    </source>
</evidence>
<protein>
    <submittedName>
        <fullName evidence="1">Uncharacterized protein</fullName>
    </submittedName>
</protein>
<keyword evidence="2" id="KW-1185">Reference proteome</keyword>
<comment type="caution">
    <text evidence="1">The sequence shown here is derived from an EMBL/GenBank/DDBJ whole genome shotgun (WGS) entry which is preliminary data.</text>
</comment>
<dbReference type="Proteomes" id="UP000752013">
    <property type="component" value="Unassembled WGS sequence"/>
</dbReference>
<dbReference type="EMBL" id="JAATLK010000005">
    <property type="protein sequence ID" value="NIZ47803.1"/>
    <property type="molecule type" value="Genomic_DNA"/>
</dbReference>
<sequence length="401" mass="45369">MSFIPNSVQASGNFFAHTGGVQIPPRLEQKLLMLGRSNTLSDETQYWIPKRIITIDQARQTYGTESELTQFIIHALTADPLLHVYAVAMEDDHTSINPVATQEDAPTKQTKKVARTGSYAFDKLFKAMGDTFYTKMVIPFFDESAWQDLIRLAEQRNDPSIYRPLSIIVPSNLNFEAQVELPKRFNSPYLHIIYLENAPAEELGMLAVSTGVAMASFDNIDLGRPYKTLPIRGIKFRPANNYIYAQSDALVQAGSSWLRVDNAGQLIIGDACSTYRLTSDGYIDKTWMFSEMLANYQYKLFDMEYLVKSRYAQVIFVPNNVVTQRENVVKPSDVKLAFMELIKLWESQALSVNAEQIIQTLIVTFNVENPARIDIRLTDQMSVGGRIFTVAYSHGFHQGVE</sequence>
<dbReference type="AlphaFoldDB" id="A0A968GGE8"/>
<reference evidence="1" key="1">
    <citation type="submission" date="2020-03" db="EMBL/GenBank/DDBJ databases">
        <title>Spirochaetal bacteria isolated from arthropods constitute a novel genus Entomospira genus novum within the order Spirochaetales.</title>
        <authorList>
            <person name="Grana-Miraglia L."/>
            <person name="Sikutova S."/>
            <person name="Fingerle V."/>
            <person name="Sing A."/>
            <person name="Castillo-Ramirez S."/>
            <person name="Margos G."/>
            <person name="Rudolf I."/>
        </authorList>
    </citation>
    <scope>NUCLEOTIDE SEQUENCE</scope>
    <source>
        <strain evidence="1">BR208</strain>
    </source>
</reference>